<dbReference type="Gene3D" id="6.10.20.10">
    <property type="entry name" value="Lysine tRNA ligase, stem contact fold domain"/>
    <property type="match status" value="1"/>
</dbReference>
<evidence type="ECO:0000256" key="3">
    <source>
        <dbReference type="ARBA" id="ARBA00022490"/>
    </source>
</evidence>
<dbReference type="InterPro" id="IPR014729">
    <property type="entry name" value="Rossmann-like_a/b/a_fold"/>
</dbReference>
<evidence type="ECO:0000256" key="9">
    <source>
        <dbReference type="ARBA" id="ARBA00048573"/>
    </source>
</evidence>
<evidence type="ECO:0000256" key="2">
    <source>
        <dbReference type="ARBA" id="ARBA00005594"/>
    </source>
</evidence>
<keyword evidence="5 10" id="KW-0547">Nucleotide-binding</keyword>
<comment type="catalytic activity">
    <reaction evidence="9 10">
        <text>tRNA(Lys) + L-lysine + ATP = L-lysyl-tRNA(Lys) + AMP + diphosphate</text>
        <dbReference type="Rhea" id="RHEA:20792"/>
        <dbReference type="Rhea" id="RHEA-COMP:9696"/>
        <dbReference type="Rhea" id="RHEA-COMP:9697"/>
        <dbReference type="ChEBI" id="CHEBI:30616"/>
        <dbReference type="ChEBI" id="CHEBI:32551"/>
        <dbReference type="ChEBI" id="CHEBI:33019"/>
        <dbReference type="ChEBI" id="CHEBI:78442"/>
        <dbReference type="ChEBI" id="CHEBI:78529"/>
        <dbReference type="ChEBI" id="CHEBI:456215"/>
        <dbReference type="EC" id="6.1.1.6"/>
    </reaction>
</comment>
<protein>
    <recommendedName>
        <fullName evidence="10">Lysine--tRNA ligase</fullName>
        <ecNumber evidence="10">6.1.1.6</ecNumber>
    </recommendedName>
    <alternativeName>
        <fullName evidence="10">Lysyl-tRNA synthetase</fullName>
        <shortName evidence="10">LysRS</shortName>
    </alternativeName>
</protein>
<comment type="similarity">
    <text evidence="2 10">Belongs to the class-I aminoacyl-tRNA synthetase family.</text>
</comment>
<dbReference type="EC" id="6.1.1.6" evidence="10"/>
<keyword evidence="4 10" id="KW-0436">Ligase</keyword>
<dbReference type="NCBIfam" id="TIGR00467">
    <property type="entry name" value="lysS_arch"/>
    <property type="match status" value="1"/>
</dbReference>
<dbReference type="Gene3D" id="1.10.10.770">
    <property type="match status" value="1"/>
</dbReference>
<dbReference type="EMBL" id="BAAAOS010000066">
    <property type="protein sequence ID" value="GAA1616861.1"/>
    <property type="molecule type" value="Genomic_DNA"/>
</dbReference>
<keyword evidence="3 10" id="KW-0963">Cytoplasm</keyword>
<accession>A0ABP4QTN5</accession>
<evidence type="ECO:0000256" key="7">
    <source>
        <dbReference type="ARBA" id="ARBA00022917"/>
    </source>
</evidence>
<dbReference type="InterPro" id="IPR042078">
    <property type="entry name" value="Lys-tRNA-ligase_SC_fold"/>
</dbReference>
<comment type="caution">
    <text evidence="10">Lacks conserved residue(s) required for the propagation of feature annotation.</text>
</comment>
<dbReference type="InterPro" id="IPR020751">
    <property type="entry name" value="aa-tRNA-synth_I_codon-bd_sub2"/>
</dbReference>
<dbReference type="PROSITE" id="PS00178">
    <property type="entry name" value="AA_TRNA_LIGASE_I"/>
    <property type="match status" value="1"/>
</dbReference>
<keyword evidence="8 10" id="KW-0030">Aminoacyl-tRNA synthetase</keyword>
<evidence type="ECO:0000256" key="10">
    <source>
        <dbReference type="HAMAP-Rule" id="MF_00177"/>
    </source>
</evidence>
<evidence type="ECO:0000256" key="4">
    <source>
        <dbReference type="ARBA" id="ARBA00022598"/>
    </source>
</evidence>
<reference evidence="12" key="1">
    <citation type="journal article" date="2019" name="Int. J. Syst. Evol. Microbiol.">
        <title>The Global Catalogue of Microorganisms (GCM) 10K type strain sequencing project: providing services to taxonomists for standard genome sequencing and annotation.</title>
        <authorList>
            <consortium name="The Broad Institute Genomics Platform"/>
            <consortium name="The Broad Institute Genome Sequencing Center for Infectious Disease"/>
            <person name="Wu L."/>
            <person name="Ma J."/>
        </authorList>
    </citation>
    <scope>NUCLEOTIDE SEQUENCE [LARGE SCALE GENOMIC DNA]</scope>
    <source>
        <strain evidence="12">JCM 14969</strain>
    </source>
</reference>
<dbReference type="HAMAP" id="MF_00177">
    <property type="entry name" value="Lys_tRNA_synth_class1"/>
    <property type="match status" value="1"/>
</dbReference>
<dbReference type="GO" id="GO:0016874">
    <property type="term" value="F:ligase activity"/>
    <property type="evidence" value="ECO:0007669"/>
    <property type="project" value="UniProtKB-KW"/>
</dbReference>
<evidence type="ECO:0000256" key="6">
    <source>
        <dbReference type="ARBA" id="ARBA00022840"/>
    </source>
</evidence>
<dbReference type="Pfam" id="PF01921">
    <property type="entry name" value="tRNA-synt_1f"/>
    <property type="match status" value="1"/>
</dbReference>
<dbReference type="SUPFAM" id="SSF48163">
    <property type="entry name" value="An anticodon-binding domain of class I aminoacyl-tRNA synthetases"/>
    <property type="match status" value="1"/>
</dbReference>
<dbReference type="InterPro" id="IPR008925">
    <property type="entry name" value="aa_tRNA-synth_I_cd-bd_sf"/>
</dbReference>
<dbReference type="RefSeq" id="WP_344222331.1">
    <property type="nucleotide sequence ID" value="NZ_BAAAOS010000066.1"/>
</dbReference>
<dbReference type="PANTHER" id="PTHR37940">
    <property type="entry name" value="LYSINE--TRNA LIGASE"/>
    <property type="match status" value="1"/>
</dbReference>
<proteinExistence type="inferred from homology"/>
<keyword evidence="7 10" id="KW-0648">Protein biosynthesis</keyword>
<dbReference type="InterPro" id="IPR001412">
    <property type="entry name" value="aa-tRNA-synth_I_CS"/>
</dbReference>
<evidence type="ECO:0000256" key="1">
    <source>
        <dbReference type="ARBA" id="ARBA00004496"/>
    </source>
</evidence>
<dbReference type="Gene3D" id="3.40.50.620">
    <property type="entry name" value="HUPs"/>
    <property type="match status" value="2"/>
</dbReference>
<evidence type="ECO:0000256" key="5">
    <source>
        <dbReference type="ARBA" id="ARBA00022741"/>
    </source>
</evidence>
<name>A0ABP4QTN5_9ACTN</name>
<comment type="subcellular location">
    <subcellularLocation>
        <location evidence="1 10">Cytoplasm</location>
    </subcellularLocation>
</comment>
<evidence type="ECO:0000313" key="11">
    <source>
        <dbReference type="EMBL" id="GAA1616861.1"/>
    </source>
</evidence>
<organism evidence="11 12">
    <name type="scientific">Kribbella sancticallisti</name>
    <dbReference type="NCBI Taxonomy" id="460087"/>
    <lineage>
        <taxon>Bacteria</taxon>
        <taxon>Bacillati</taxon>
        <taxon>Actinomycetota</taxon>
        <taxon>Actinomycetes</taxon>
        <taxon>Propionibacteriales</taxon>
        <taxon>Kribbellaceae</taxon>
        <taxon>Kribbella</taxon>
    </lineage>
</organism>
<dbReference type="SUPFAM" id="SSF52374">
    <property type="entry name" value="Nucleotidylyl transferase"/>
    <property type="match status" value="1"/>
</dbReference>
<dbReference type="Gene3D" id="1.10.10.350">
    <property type="match status" value="1"/>
</dbReference>
<keyword evidence="12" id="KW-1185">Reference proteome</keyword>
<dbReference type="InterPro" id="IPR002904">
    <property type="entry name" value="Lys-tRNA-ligase"/>
</dbReference>
<evidence type="ECO:0000313" key="12">
    <source>
        <dbReference type="Proteomes" id="UP001500393"/>
    </source>
</evidence>
<feature type="short sequence motif" description="'HIGH' region" evidence="10">
    <location>
        <begin position="35"/>
        <end position="43"/>
    </location>
</feature>
<keyword evidence="6 10" id="KW-0067">ATP-binding</keyword>
<evidence type="ECO:0000256" key="8">
    <source>
        <dbReference type="ARBA" id="ARBA00023146"/>
    </source>
</evidence>
<comment type="caution">
    <text evidence="11">The sequence shown here is derived from an EMBL/GenBank/DDBJ whole genome shotgun (WGS) entry which is preliminary data.</text>
</comment>
<dbReference type="Proteomes" id="UP001500393">
    <property type="component" value="Unassembled WGS sequence"/>
</dbReference>
<feature type="short sequence motif" description="'KMSKS' region" evidence="10">
    <location>
        <begin position="294"/>
        <end position="298"/>
    </location>
</feature>
<gene>
    <name evidence="11" type="primary">lysS_2</name>
    <name evidence="10" type="synonym">lysS</name>
    <name evidence="11" type="ORF">GCM10009789_83590</name>
</gene>
<dbReference type="PANTHER" id="PTHR37940:SF1">
    <property type="entry name" value="LYSINE--TRNA LIGASE"/>
    <property type="match status" value="1"/>
</dbReference>
<sequence>MATRQRQDWVRQAAEAAIAHRVRPGVVTCASGISPSGPVHLGNLREILVPHFVAEEIRRMGVAVRHILSWDDFDRLRKVPAGLPPSFAEFIGRPLSKVPDPEGEFTSWAERFKAPLRHALADMGVEVVEISQTEMYESGRYRDQVLTAVQHRDTIEKILSRYRTKATADEDGPTPAGPFERFPYKLYCCSCGHDSTTIEAYDDETTVAEYSCSHCCYHGSAQLDTDHGAGKLVWKVDWPMRWAFEGVDFESAGVDHASPGSSFTVGTQMVQEVFGGVAPSFLGYSFVGVQGMAKMSGSAGRVPTPADALAVLEASIVRWLYARRKPNQSFTIDLGQEVVRLYDEWDGLVRKQKHERTEAQQAAYERASQTSLGRLRTPKVVVPFRILSSVADVTAGSIDQIARIVGDVGYPHESISDLQPRLDLASNWIQRHVDEGERTKVKEAPDTERLSNLTRSEQTWLDLLLARLDPKAGLGLDEVTRLVYGVPKLARNLELDAEPTAEIAADQKQFFRLLYELLVGRERGPRLPTLFLAIGLQRVRYLLIPDERREGTG</sequence>